<dbReference type="AlphaFoldDB" id="A0A5A7UXN3"/>
<organism evidence="1 2">
    <name type="scientific">Cucumis melo var. makuwa</name>
    <name type="common">Oriental melon</name>
    <dbReference type="NCBI Taxonomy" id="1194695"/>
    <lineage>
        <taxon>Eukaryota</taxon>
        <taxon>Viridiplantae</taxon>
        <taxon>Streptophyta</taxon>
        <taxon>Embryophyta</taxon>
        <taxon>Tracheophyta</taxon>
        <taxon>Spermatophyta</taxon>
        <taxon>Magnoliopsida</taxon>
        <taxon>eudicotyledons</taxon>
        <taxon>Gunneridae</taxon>
        <taxon>Pentapetalae</taxon>
        <taxon>rosids</taxon>
        <taxon>fabids</taxon>
        <taxon>Cucurbitales</taxon>
        <taxon>Cucurbitaceae</taxon>
        <taxon>Benincaseae</taxon>
        <taxon>Cucumis</taxon>
    </lineage>
</organism>
<dbReference type="Proteomes" id="UP000321393">
    <property type="component" value="Unassembled WGS sequence"/>
</dbReference>
<evidence type="ECO:0000313" key="2">
    <source>
        <dbReference type="Proteomes" id="UP000321393"/>
    </source>
</evidence>
<proteinExistence type="predicted"/>
<dbReference type="EMBL" id="SSTE01005892">
    <property type="protein sequence ID" value="KAA0059910.1"/>
    <property type="molecule type" value="Genomic_DNA"/>
</dbReference>
<reference evidence="1 2" key="1">
    <citation type="submission" date="2019-08" db="EMBL/GenBank/DDBJ databases">
        <title>Draft genome sequences of two oriental melons (Cucumis melo L. var makuwa).</title>
        <authorList>
            <person name="Kwon S.-Y."/>
        </authorList>
    </citation>
    <scope>NUCLEOTIDE SEQUENCE [LARGE SCALE GENOMIC DNA]</scope>
    <source>
        <strain evidence="2">cv. SW 3</strain>
        <tissue evidence="1">Leaf</tissue>
    </source>
</reference>
<comment type="caution">
    <text evidence="1">The sequence shown here is derived from an EMBL/GenBank/DDBJ whole genome shotgun (WGS) entry which is preliminary data.</text>
</comment>
<name>A0A5A7UXN3_CUCMM</name>
<accession>A0A5A7UXN3</accession>
<protein>
    <submittedName>
        <fullName evidence="1">Envelope-like protein</fullName>
    </submittedName>
</protein>
<gene>
    <name evidence="1" type="ORF">E6C27_scaffold108G002140</name>
</gene>
<sequence>MKSVSLIVRKISDSNERDDVPLARWLKNGLLSNVEPSGTAALVTSVHSHESSSSDEIFIPTPGHPPTTNVEVGQSGCSPPVRSSIRVDPLVDDQHSVPDLDPVGESIENLGGNFDDLANQNPVDVDAHIEPTDTYALIMLNQMFLGNNVESNFSPSHQSKEVLDSLLFGGTLSSWPVNEIPVVSLSVKYVILHEIDIANWFPSSHASIDAPGPDLKILSLSYRLFQGSHDPDIEHDMRPSRNPCMFDIDDVEENAEGFFVHHDLASRIINLLTVKSSALSTSINLLSNRRLEVESLVRHLKTFISSSSTGAQDQK</sequence>
<evidence type="ECO:0000313" key="1">
    <source>
        <dbReference type="EMBL" id="KAA0059910.1"/>
    </source>
</evidence>